<name>A0ABS0FTS5_PSELU</name>
<dbReference type="Proteomes" id="UP000626180">
    <property type="component" value="Unassembled WGS sequence"/>
</dbReference>
<gene>
    <name evidence="1" type="ORF">IRZ65_23930</name>
</gene>
<evidence type="ECO:0000313" key="2">
    <source>
        <dbReference type="Proteomes" id="UP000626180"/>
    </source>
</evidence>
<dbReference type="EMBL" id="JADMCD010000021">
    <property type="protein sequence ID" value="MBF8643712.1"/>
    <property type="molecule type" value="Genomic_DNA"/>
</dbReference>
<comment type="caution">
    <text evidence="1">The sequence shown here is derived from an EMBL/GenBank/DDBJ whole genome shotgun (WGS) entry which is preliminary data.</text>
</comment>
<dbReference type="RefSeq" id="WP_010799165.1">
    <property type="nucleotide sequence ID" value="NZ_DALZQD010000029.1"/>
</dbReference>
<keyword evidence="2" id="KW-1185">Reference proteome</keyword>
<protein>
    <submittedName>
        <fullName evidence="1">Uncharacterized protein</fullName>
    </submittedName>
</protein>
<accession>A0ABS0FTS5</accession>
<evidence type="ECO:0000313" key="1">
    <source>
        <dbReference type="EMBL" id="MBF8643712.1"/>
    </source>
</evidence>
<sequence length="81" mass="9107">MKFNEDFRFNAHKRLLDLDATTNHLMMLVVADELSGFRWDEAVSCQKLASEAWTVLLAEVQTDPMPALDGRPPGESLSITD</sequence>
<organism evidence="1 2">
    <name type="scientific">Pseudomonas luteola</name>
    <dbReference type="NCBI Taxonomy" id="47886"/>
    <lineage>
        <taxon>Bacteria</taxon>
        <taxon>Pseudomonadati</taxon>
        <taxon>Pseudomonadota</taxon>
        <taxon>Gammaproteobacteria</taxon>
        <taxon>Pseudomonadales</taxon>
        <taxon>Pseudomonadaceae</taxon>
        <taxon>Pseudomonas</taxon>
    </lineage>
</organism>
<proteinExistence type="predicted"/>
<reference evidence="1 2" key="1">
    <citation type="submission" date="2020-10" db="EMBL/GenBank/DDBJ databases">
        <title>Genome sequences of Pseudomonas isolates.</title>
        <authorList>
            <person name="Wessels L."/>
            <person name="Reich F."/>
            <person name="Hammerl J."/>
        </authorList>
    </citation>
    <scope>NUCLEOTIDE SEQUENCE [LARGE SCALE GENOMIC DNA]</scope>
    <source>
        <strain evidence="1 2">20-MO00624-0</strain>
    </source>
</reference>